<gene>
    <name evidence="3" type="ORF">BD310DRAFT_923314</name>
    <name evidence="2" type="ORF">BD310DRAFT_932371</name>
    <name evidence="1" type="ORF">BD311DRAFT_769278</name>
</gene>
<sequence length="55" mass="6052">MFIIWKERQGQGSSAGRWTKIKEHTLHKASGVLIPFYLSLPAPMTCGELHVTGAA</sequence>
<accession>A0A4Q9PZP3</accession>
<dbReference type="EMBL" id="ML145159">
    <property type="protein sequence ID" value="TBU55994.1"/>
    <property type="molecule type" value="Genomic_DNA"/>
</dbReference>
<keyword evidence="4" id="KW-1185">Reference proteome</keyword>
<dbReference type="EMBL" id="ML143518">
    <property type="protein sequence ID" value="TBU23010.1"/>
    <property type="molecule type" value="Genomic_DNA"/>
</dbReference>
<proteinExistence type="predicted"/>
<dbReference type="AlphaFoldDB" id="A0A4Q9PZP3"/>
<evidence type="ECO:0000313" key="1">
    <source>
        <dbReference type="EMBL" id="TBU23010.1"/>
    </source>
</evidence>
<dbReference type="EMBL" id="ML145107">
    <property type="protein sequence ID" value="TBU60090.1"/>
    <property type="molecule type" value="Genomic_DNA"/>
</dbReference>
<evidence type="ECO:0000313" key="4">
    <source>
        <dbReference type="Proteomes" id="UP000292082"/>
    </source>
</evidence>
<evidence type="ECO:0000313" key="3">
    <source>
        <dbReference type="EMBL" id="TBU60090.1"/>
    </source>
</evidence>
<reference evidence="3 4" key="1">
    <citation type="submission" date="2019-01" db="EMBL/GenBank/DDBJ databases">
        <title>Draft genome sequences of three monokaryotic isolates of the white-rot basidiomycete fungus Dichomitus squalens.</title>
        <authorList>
            <consortium name="DOE Joint Genome Institute"/>
            <person name="Lopez S.C."/>
            <person name="Andreopoulos B."/>
            <person name="Pangilinan J."/>
            <person name="Lipzen A."/>
            <person name="Riley R."/>
            <person name="Ahrendt S."/>
            <person name="Ng V."/>
            <person name="Barry K."/>
            <person name="Daum C."/>
            <person name="Grigoriev I.V."/>
            <person name="Hilden K.S."/>
            <person name="Makela M.R."/>
            <person name="de Vries R.P."/>
        </authorList>
    </citation>
    <scope>NUCLEOTIDE SEQUENCE [LARGE SCALE GENOMIC DNA]</scope>
    <source>
        <strain evidence="3 4">CBS 464.89</strain>
        <strain evidence="1">OM18370.1</strain>
    </source>
</reference>
<dbReference type="Proteomes" id="UP000292957">
    <property type="component" value="Unassembled WGS sequence"/>
</dbReference>
<name>A0A4Q9PZP3_9APHY</name>
<dbReference type="Proteomes" id="UP000292082">
    <property type="component" value="Unassembled WGS sequence"/>
</dbReference>
<organism evidence="3 4">
    <name type="scientific">Dichomitus squalens</name>
    <dbReference type="NCBI Taxonomy" id="114155"/>
    <lineage>
        <taxon>Eukaryota</taxon>
        <taxon>Fungi</taxon>
        <taxon>Dikarya</taxon>
        <taxon>Basidiomycota</taxon>
        <taxon>Agaricomycotina</taxon>
        <taxon>Agaricomycetes</taxon>
        <taxon>Polyporales</taxon>
        <taxon>Polyporaceae</taxon>
        <taxon>Dichomitus</taxon>
    </lineage>
</organism>
<protein>
    <submittedName>
        <fullName evidence="3">Uncharacterized protein</fullName>
    </submittedName>
</protein>
<evidence type="ECO:0000313" key="2">
    <source>
        <dbReference type="EMBL" id="TBU55994.1"/>
    </source>
</evidence>